<name>A0ABP7XIS6_9ACTN</name>
<evidence type="ECO:0000313" key="1">
    <source>
        <dbReference type="EMBL" id="GAA4119207.1"/>
    </source>
</evidence>
<comment type="caution">
    <text evidence="1">The sequence shown here is derived from an EMBL/GenBank/DDBJ whole genome shotgun (WGS) entry which is preliminary data.</text>
</comment>
<gene>
    <name evidence="1" type="ORF">GCM10022215_21470</name>
</gene>
<reference evidence="2" key="1">
    <citation type="journal article" date="2019" name="Int. J. Syst. Evol. Microbiol.">
        <title>The Global Catalogue of Microorganisms (GCM) 10K type strain sequencing project: providing services to taxonomists for standard genome sequencing and annotation.</title>
        <authorList>
            <consortium name="The Broad Institute Genomics Platform"/>
            <consortium name="The Broad Institute Genome Sequencing Center for Infectious Disease"/>
            <person name="Wu L."/>
            <person name="Ma J."/>
        </authorList>
    </citation>
    <scope>NUCLEOTIDE SEQUENCE [LARGE SCALE GENOMIC DNA]</scope>
    <source>
        <strain evidence="2">JCM 16703</strain>
    </source>
</reference>
<dbReference type="PROSITE" id="PS51257">
    <property type="entry name" value="PROKAR_LIPOPROTEIN"/>
    <property type="match status" value="1"/>
</dbReference>
<organism evidence="1 2">
    <name type="scientific">Nocardioides fonticola</name>
    <dbReference type="NCBI Taxonomy" id="450363"/>
    <lineage>
        <taxon>Bacteria</taxon>
        <taxon>Bacillati</taxon>
        <taxon>Actinomycetota</taxon>
        <taxon>Actinomycetes</taxon>
        <taxon>Propionibacteriales</taxon>
        <taxon>Nocardioidaceae</taxon>
        <taxon>Nocardioides</taxon>
    </lineage>
</organism>
<sequence>MSLSLPRSASRLPLLVAGVLLGCGLGAAGVAGAASPHAAVAPYEPAPDTVVAVEGDAANGFTIHHYDGTTLFPPTDSEANAECGEYDTKVERVRCRTEVRTWYRDLAVLQQALGYAHASA</sequence>
<dbReference type="RefSeq" id="WP_344733366.1">
    <property type="nucleotide sequence ID" value="NZ_BAAAZH010000014.1"/>
</dbReference>
<protein>
    <recommendedName>
        <fullName evidence="3">Secreted protein</fullName>
    </recommendedName>
</protein>
<accession>A0ABP7XIS6</accession>
<keyword evidence="2" id="KW-1185">Reference proteome</keyword>
<dbReference type="EMBL" id="BAAAZH010000014">
    <property type="protein sequence ID" value="GAA4119207.1"/>
    <property type="molecule type" value="Genomic_DNA"/>
</dbReference>
<proteinExistence type="predicted"/>
<evidence type="ECO:0000313" key="2">
    <source>
        <dbReference type="Proteomes" id="UP001501495"/>
    </source>
</evidence>
<evidence type="ECO:0008006" key="3">
    <source>
        <dbReference type="Google" id="ProtNLM"/>
    </source>
</evidence>
<dbReference type="Proteomes" id="UP001501495">
    <property type="component" value="Unassembled WGS sequence"/>
</dbReference>